<keyword evidence="4 7" id="KW-1133">Transmembrane helix</keyword>
<dbReference type="EMBL" id="CP014585">
    <property type="protein sequence ID" value="ANZ75392.1"/>
    <property type="molecule type" value="Genomic_DNA"/>
</dbReference>
<dbReference type="Pfam" id="PF02096">
    <property type="entry name" value="60KD_IMP"/>
    <property type="match status" value="1"/>
</dbReference>
<evidence type="ECO:0000256" key="7">
    <source>
        <dbReference type="SAM" id="Phobius"/>
    </source>
</evidence>
<dbReference type="GO" id="GO:0032979">
    <property type="term" value="P:protein insertion into mitochondrial inner membrane from matrix"/>
    <property type="evidence" value="ECO:0007669"/>
    <property type="project" value="TreeGrafter"/>
</dbReference>
<evidence type="ECO:0000256" key="1">
    <source>
        <dbReference type="ARBA" id="ARBA00004141"/>
    </source>
</evidence>
<feature type="transmembrane region" description="Helical" evidence="7">
    <location>
        <begin position="154"/>
        <end position="175"/>
    </location>
</feature>
<evidence type="ECO:0000313" key="9">
    <source>
        <dbReference type="EMBL" id="ANZ75392.1"/>
    </source>
</evidence>
<evidence type="ECO:0000256" key="6">
    <source>
        <dbReference type="RuleBase" id="RU003945"/>
    </source>
</evidence>
<reference evidence="9 10" key="1">
    <citation type="submission" date="2016-02" db="EMBL/GenBank/DDBJ databases">
        <title>Comparative genomic and transcriptomic foundation for Pichia pastoris.</title>
        <authorList>
            <person name="Love K.R."/>
            <person name="Shah K.A."/>
            <person name="Whittaker C.A."/>
            <person name="Wu J."/>
            <person name="Bartlett M.C."/>
            <person name="Ma D."/>
            <person name="Leeson R.L."/>
            <person name="Priest M."/>
            <person name="Young S.K."/>
            <person name="Love J.C."/>
        </authorList>
    </citation>
    <scope>NUCLEOTIDE SEQUENCE [LARGE SCALE GENOMIC DNA]</scope>
    <source>
        <strain evidence="9 10">ATCC 28485</strain>
    </source>
</reference>
<dbReference type="GO" id="GO:0033617">
    <property type="term" value="P:mitochondrial respiratory chain complex IV assembly"/>
    <property type="evidence" value="ECO:0007669"/>
    <property type="project" value="TreeGrafter"/>
</dbReference>
<evidence type="ECO:0000259" key="8">
    <source>
        <dbReference type="Pfam" id="PF02096"/>
    </source>
</evidence>
<evidence type="ECO:0000256" key="3">
    <source>
        <dbReference type="ARBA" id="ARBA00022692"/>
    </source>
</evidence>
<evidence type="ECO:0000313" key="10">
    <source>
        <dbReference type="Proteomes" id="UP000094565"/>
    </source>
</evidence>
<dbReference type="GO" id="GO:0032977">
    <property type="term" value="F:membrane insertase activity"/>
    <property type="evidence" value="ECO:0007669"/>
    <property type="project" value="InterPro"/>
</dbReference>
<dbReference type="InterPro" id="IPR028055">
    <property type="entry name" value="YidC/Oxa/ALB_C"/>
</dbReference>
<dbReference type="CDD" id="cd20069">
    <property type="entry name" value="5TM_Oxa1-like"/>
    <property type="match status" value="1"/>
</dbReference>
<dbReference type="PANTHER" id="PTHR12428:SF65">
    <property type="entry name" value="CYTOCHROME C OXIDASE ASSEMBLY PROTEIN COX18, MITOCHONDRIAL"/>
    <property type="match status" value="1"/>
</dbReference>
<comment type="subcellular location">
    <subcellularLocation>
        <location evidence="1 6">Membrane</location>
        <topology evidence="1 6">Multi-pass membrane protein</topology>
    </subcellularLocation>
</comment>
<dbReference type="OrthoDB" id="2148490at2759"/>
<keyword evidence="3 6" id="KW-0812">Transmembrane</keyword>
<evidence type="ECO:0000256" key="5">
    <source>
        <dbReference type="ARBA" id="ARBA00023136"/>
    </source>
</evidence>
<feature type="transmembrane region" description="Helical" evidence="7">
    <location>
        <begin position="262"/>
        <end position="283"/>
    </location>
</feature>
<gene>
    <name evidence="9" type="ORF">ATY40_BA7502836</name>
</gene>
<dbReference type="InterPro" id="IPR001708">
    <property type="entry name" value="YidC/ALB3/OXA1/COX18"/>
</dbReference>
<evidence type="ECO:0000256" key="2">
    <source>
        <dbReference type="ARBA" id="ARBA00009877"/>
    </source>
</evidence>
<evidence type="ECO:0000256" key="4">
    <source>
        <dbReference type="ARBA" id="ARBA00022989"/>
    </source>
</evidence>
<accession>A0A1B2JBN0</accession>
<keyword evidence="5 7" id="KW-0472">Membrane</keyword>
<dbReference type="Proteomes" id="UP000094565">
    <property type="component" value="Chromosome 2"/>
</dbReference>
<dbReference type="GO" id="GO:0005743">
    <property type="term" value="C:mitochondrial inner membrane"/>
    <property type="evidence" value="ECO:0007669"/>
    <property type="project" value="TreeGrafter"/>
</dbReference>
<name>A0A1B2JBN0_PICPA</name>
<feature type="transmembrane region" description="Helical" evidence="7">
    <location>
        <begin position="212"/>
        <end position="229"/>
    </location>
</feature>
<keyword evidence="10" id="KW-1185">Reference proteome</keyword>
<feature type="transmembrane region" description="Helical" evidence="7">
    <location>
        <begin position="53"/>
        <end position="75"/>
    </location>
</feature>
<dbReference type="AlphaFoldDB" id="A0A1B2JBN0"/>
<dbReference type="PANTHER" id="PTHR12428">
    <property type="entry name" value="OXA1"/>
    <property type="match status" value="1"/>
</dbReference>
<organism evidence="9 10">
    <name type="scientific">Komagataella pastoris</name>
    <name type="common">Yeast</name>
    <name type="synonym">Pichia pastoris</name>
    <dbReference type="NCBI Taxonomy" id="4922"/>
    <lineage>
        <taxon>Eukaryota</taxon>
        <taxon>Fungi</taxon>
        <taxon>Dikarya</taxon>
        <taxon>Ascomycota</taxon>
        <taxon>Saccharomycotina</taxon>
        <taxon>Pichiomycetes</taxon>
        <taxon>Pichiales</taxon>
        <taxon>Pichiaceae</taxon>
        <taxon>Komagataella</taxon>
    </lineage>
</organism>
<sequence length="325" mass="37237">MFRRIPPLKQRIGPTNVVQLIPGRCMSLQVVQQTLEFTTTNLQVIHQYSGLPWWALIPITTFTLRSLFTLPIAVLQRKRLQKQSVLRPLVTAMGPLLRLKLAQQASISQKLQRESVDFFPTEATKLNYEKIMILAAKEARKRQKKLFRDNGVQIWKNAILPVFQVPLWVTMSWTFRNLTGWHSFEQGNKPLDGSLIHEGFFWLHDLTVPDPYMILPVVLGSVALINLEWNNKTLQMRSNSAQGKKVSLRPTMMDAIMNLSRFSVAFLMVISTQAPVGLSLYWISSNLYSLGQNMLLDKYLPIGYTPNERITQGISHNKHNLIADN</sequence>
<feature type="domain" description="Membrane insertase YidC/Oxa/ALB C-terminal" evidence="8">
    <location>
        <begin position="137"/>
        <end position="297"/>
    </location>
</feature>
<comment type="similarity">
    <text evidence="2 6">Belongs to the OXA1/ALB3/YidC family.</text>
</comment>
<proteinExistence type="inferred from homology"/>
<protein>
    <submittedName>
        <fullName evidence="9">BA75_02836T0</fullName>
    </submittedName>
</protein>